<evidence type="ECO:0000256" key="3">
    <source>
        <dbReference type="SAM" id="SignalP"/>
    </source>
</evidence>
<evidence type="ECO:0008006" key="6">
    <source>
        <dbReference type="Google" id="ProtNLM"/>
    </source>
</evidence>
<feature type="signal peptide" evidence="3">
    <location>
        <begin position="1"/>
        <end position="25"/>
    </location>
</feature>
<keyword evidence="2" id="KW-0472">Membrane</keyword>
<reference evidence="4 5" key="1">
    <citation type="journal article" date="2015" name="Stand. Genomic Sci.">
        <title>Genomic Encyclopedia of Bacterial and Archaeal Type Strains, Phase III: the genomes of soil and plant-associated and newly described type strains.</title>
        <authorList>
            <person name="Whitman W.B."/>
            <person name="Woyke T."/>
            <person name="Klenk H.P."/>
            <person name="Zhou Y."/>
            <person name="Lilburn T.G."/>
            <person name="Beck B.J."/>
            <person name="De Vos P."/>
            <person name="Vandamme P."/>
            <person name="Eisen J.A."/>
            <person name="Garrity G."/>
            <person name="Hugenholtz P."/>
            <person name="Kyrpides N.C."/>
        </authorList>
    </citation>
    <scope>NUCLEOTIDE SEQUENCE [LARGE SCALE GENOMIC DNA]</scope>
    <source>
        <strain evidence="4 5">VKM Ac-2541</strain>
    </source>
</reference>
<evidence type="ECO:0000313" key="4">
    <source>
        <dbReference type="EMBL" id="TCO47145.1"/>
    </source>
</evidence>
<evidence type="ECO:0000256" key="2">
    <source>
        <dbReference type="SAM" id="Phobius"/>
    </source>
</evidence>
<sequence>MRTKRLLSALLLGVALVLMPAVASATTVADPTPTPTLGSTESPTVNPPGAGDTDPSDYQGATWVVGAIVVVVVLVAAGTVLVVRSRRKDETLNR</sequence>
<protein>
    <recommendedName>
        <fullName evidence="6">LPXTG-motif cell wall-anchored protein</fullName>
    </recommendedName>
</protein>
<feature type="transmembrane region" description="Helical" evidence="2">
    <location>
        <begin position="61"/>
        <end position="83"/>
    </location>
</feature>
<keyword evidence="2" id="KW-0812">Transmembrane</keyword>
<dbReference type="EMBL" id="SLWR01000006">
    <property type="protein sequence ID" value="TCO47145.1"/>
    <property type="molecule type" value="Genomic_DNA"/>
</dbReference>
<evidence type="ECO:0000313" key="5">
    <source>
        <dbReference type="Proteomes" id="UP000295573"/>
    </source>
</evidence>
<dbReference type="AlphaFoldDB" id="A0A4R2IWC4"/>
<dbReference type="Proteomes" id="UP000295573">
    <property type="component" value="Unassembled WGS sequence"/>
</dbReference>
<feature type="chain" id="PRO_5020418243" description="LPXTG-motif cell wall-anchored protein" evidence="3">
    <location>
        <begin position="26"/>
        <end position="94"/>
    </location>
</feature>
<organism evidence="4 5">
    <name type="scientific">Kribbella antiqua</name>
    <dbReference type="NCBI Taxonomy" id="2512217"/>
    <lineage>
        <taxon>Bacteria</taxon>
        <taxon>Bacillati</taxon>
        <taxon>Actinomycetota</taxon>
        <taxon>Actinomycetes</taxon>
        <taxon>Propionibacteriales</taxon>
        <taxon>Kribbellaceae</taxon>
        <taxon>Kribbella</taxon>
    </lineage>
</organism>
<keyword evidence="3" id="KW-0732">Signal</keyword>
<comment type="caution">
    <text evidence="4">The sequence shown here is derived from an EMBL/GenBank/DDBJ whole genome shotgun (WGS) entry which is preliminary data.</text>
</comment>
<accession>A0A4R2IWC4</accession>
<keyword evidence="5" id="KW-1185">Reference proteome</keyword>
<feature type="region of interest" description="Disordered" evidence="1">
    <location>
        <begin position="26"/>
        <end position="56"/>
    </location>
</feature>
<gene>
    <name evidence="4" type="ORF">EV646_106385</name>
</gene>
<keyword evidence="2" id="KW-1133">Transmembrane helix</keyword>
<proteinExistence type="predicted"/>
<name>A0A4R2IWC4_9ACTN</name>
<evidence type="ECO:0000256" key="1">
    <source>
        <dbReference type="SAM" id="MobiDB-lite"/>
    </source>
</evidence>